<sequence>MEQSKPDCVLANKVNDGLNWINTDICQLPSSSDKVQKYSVCSSAGHQIVHVFEDNKSGVIYVKYMPGLCMKAFRKKINPQTLKTASLCHQIAVFKGYFDNNWEKHSH</sequence>
<evidence type="ECO:0000313" key="2">
    <source>
        <dbReference type="Proteomes" id="UP000594262"/>
    </source>
</evidence>
<keyword evidence="2" id="KW-1185">Reference proteome</keyword>
<dbReference type="Proteomes" id="UP000594262">
    <property type="component" value="Unplaced"/>
</dbReference>
<accession>A0A7M6DNV4</accession>
<reference evidence="1" key="1">
    <citation type="submission" date="2021-01" db="UniProtKB">
        <authorList>
            <consortium name="EnsemblMetazoa"/>
        </authorList>
    </citation>
    <scope>IDENTIFICATION</scope>
</reference>
<dbReference type="AlphaFoldDB" id="A0A7M6DNV4"/>
<protein>
    <submittedName>
        <fullName evidence="1">Uncharacterized protein</fullName>
    </submittedName>
</protein>
<name>A0A7M6DNV4_9CNID</name>
<evidence type="ECO:0000313" key="1">
    <source>
        <dbReference type="EnsemblMetazoa" id="CLYHEMP018905.1"/>
    </source>
</evidence>
<proteinExistence type="predicted"/>
<organism evidence="1 2">
    <name type="scientific">Clytia hemisphaerica</name>
    <dbReference type="NCBI Taxonomy" id="252671"/>
    <lineage>
        <taxon>Eukaryota</taxon>
        <taxon>Metazoa</taxon>
        <taxon>Cnidaria</taxon>
        <taxon>Hydrozoa</taxon>
        <taxon>Hydroidolina</taxon>
        <taxon>Leptothecata</taxon>
        <taxon>Obeliida</taxon>
        <taxon>Clytiidae</taxon>
        <taxon>Clytia</taxon>
    </lineage>
</organism>
<dbReference type="EnsemblMetazoa" id="CLYHEMT018905.1">
    <property type="protein sequence ID" value="CLYHEMP018905.1"/>
    <property type="gene ID" value="CLYHEMG018905"/>
</dbReference>